<proteinExistence type="predicted"/>
<feature type="non-terminal residue" evidence="2">
    <location>
        <position position="108"/>
    </location>
</feature>
<evidence type="ECO:0000256" key="1">
    <source>
        <dbReference type="SAM" id="MobiDB-lite"/>
    </source>
</evidence>
<dbReference type="Proteomes" id="UP000837857">
    <property type="component" value="Chromosome 23"/>
</dbReference>
<feature type="compositionally biased region" description="Polar residues" evidence="1">
    <location>
        <begin position="1"/>
        <end position="11"/>
    </location>
</feature>
<dbReference type="EMBL" id="OW152835">
    <property type="protein sequence ID" value="CAH2056527.1"/>
    <property type="molecule type" value="Genomic_DNA"/>
</dbReference>
<organism evidence="2 3">
    <name type="scientific">Iphiclides podalirius</name>
    <name type="common">scarce swallowtail</name>
    <dbReference type="NCBI Taxonomy" id="110791"/>
    <lineage>
        <taxon>Eukaryota</taxon>
        <taxon>Metazoa</taxon>
        <taxon>Ecdysozoa</taxon>
        <taxon>Arthropoda</taxon>
        <taxon>Hexapoda</taxon>
        <taxon>Insecta</taxon>
        <taxon>Pterygota</taxon>
        <taxon>Neoptera</taxon>
        <taxon>Endopterygota</taxon>
        <taxon>Lepidoptera</taxon>
        <taxon>Glossata</taxon>
        <taxon>Ditrysia</taxon>
        <taxon>Papilionoidea</taxon>
        <taxon>Papilionidae</taxon>
        <taxon>Papilioninae</taxon>
        <taxon>Iphiclides</taxon>
    </lineage>
</organism>
<protein>
    <submittedName>
        <fullName evidence="2">Uncharacterized protein</fullName>
    </submittedName>
</protein>
<reference evidence="2" key="1">
    <citation type="submission" date="2022-03" db="EMBL/GenBank/DDBJ databases">
        <authorList>
            <person name="Martin H S."/>
        </authorList>
    </citation>
    <scope>NUCLEOTIDE SEQUENCE</scope>
</reference>
<sequence>MPLESNPSLQLANRHPQPLSNHPPHNKINQYRRTPCTTPVFTPPPPSGANEIIKFPSDCNLRWEFRVPVDALLRDRLGRHQMGTPRPTVRSANLQFYAVLPHLVPNLI</sequence>
<keyword evidence="3" id="KW-1185">Reference proteome</keyword>
<evidence type="ECO:0000313" key="3">
    <source>
        <dbReference type="Proteomes" id="UP000837857"/>
    </source>
</evidence>
<name>A0ABN8IKA4_9NEOP</name>
<feature type="region of interest" description="Disordered" evidence="1">
    <location>
        <begin position="1"/>
        <end position="49"/>
    </location>
</feature>
<accession>A0ABN8IKA4</accession>
<evidence type="ECO:0000313" key="2">
    <source>
        <dbReference type="EMBL" id="CAH2056527.1"/>
    </source>
</evidence>
<gene>
    <name evidence="2" type="ORF">IPOD504_LOCUS9730</name>
</gene>